<keyword evidence="2" id="KW-1185">Reference proteome</keyword>
<evidence type="ECO:0000313" key="1">
    <source>
        <dbReference type="EMBL" id="KAI5661951.1"/>
    </source>
</evidence>
<name>A0ACC0AR53_CATRO</name>
<gene>
    <name evidence="1" type="ORF">M9H77_21274</name>
</gene>
<protein>
    <submittedName>
        <fullName evidence="1">Uncharacterized protein</fullName>
    </submittedName>
</protein>
<organism evidence="1 2">
    <name type="scientific">Catharanthus roseus</name>
    <name type="common">Madagascar periwinkle</name>
    <name type="synonym">Vinca rosea</name>
    <dbReference type="NCBI Taxonomy" id="4058"/>
    <lineage>
        <taxon>Eukaryota</taxon>
        <taxon>Viridiplantae</taxon>
        <taxon>Streptophyta</taxon>
        <taxon>Embryophyta</taxon>
        <taxon>Tracheophyta</taxon>
        <taxon>Spermatophyta</taxon>
        <taxon>Magnoliopsida</taxon>
        <taxon>eudicotyledons</taxon>
        <taxon>Gunneridae</taxon>
        <taxon>Pentapetalae</taxon>
        <taxon>asterids</taxon>
        <taxon>lamiids</taxon>
        <taxon>Gentianales</taxon>
        <taxon>Apocynaceae</taxon>
        <taxon>Rauvolfioideae</taxon>
        <taxon>Vinceae</taxon>
        <taxon>Catharanthinae</taxon>
        <taxon>Catharanthus</taxon>
    </lineage>
</organism>
<comment type="caution">
    <text evidence="1">The sequence shown here is derived from an EMBL/GenBank/DDBJ whole genome shotgun (WGS) entry which is preliminary data.</text>
</comment>
<dbReference type="Proteomes" id="UP001060085">
    <property type="component" value="Linkage Group LG05"/>
</dbReference>
<reference evidence="2" key="1">
    <citation type="journal article" date="2023" name="Nat. Plants">
        <title>Single-cell RNA sequencing provides a high-resolution roadmap for understanding the multicellular compartmentation of specialized metabolism.</title>
        <authorList>
            <person name="Sun S."/>
            <person name="Shen X."/>
            <person name="Li Y."/>
            <person name="Li Y."/>
            <person name="Wang S."/>
            <person name="Li R."/>
            <person name="Zhang H."/>
            <person name="Shen G."/>
            <person name="Guo B."/>
            <person name="Wei J."/>
            <person name="Xu J."/>
            <person name="St-Pierre B."/>
            <person name="Chen S."/>
            <person name="Sun C."/>
        </authorList>
    </citation>
    <scope>NUCLEOTIDE SEQUENCE [LARGE SCALE GENOMIC DNA]</scope>
</reference>
<evidence type="ECO:0000313" key="2">
    <source>
        <dbReference type="Proteomes" id="UP001060085"/>
    </source>
</evidence>
<accession>A0ACC0AR53</accession>
<dbReference type="EMBL" id="CM044705">
    <property type="protein sequence ID" value="KAI5661951.1"/>
    <property type="molecule type" value="Genomic_DNA"/>
</dbReference>
<proteinExistence type="predicted"/>
<sequence>MDLETAEIRKAQAQYSRHVFSFVSTSCLKCAIQLEIPEAIHNHGKPMTLSDLTNSLPINPSKAPYIHRLMRILVAAGYFSEEPKNVYSLTSLSRILVKNQPLNLREFVLSANEIAEVEGWNALSEWFQNDVATAFQTAHGKTYWEYLSQDKYGKNFDQLMATDSLLISKLLIPDYNYLFEGLISLVDVGGGTGTLAGAVAKAFPNLKCTVFEQPHVIADLEAKGNLEFVGGDMFEKIPSANAILLKSVLHDWKDEDSVKILKNCKKAIPEKEKGGKVIVIDIVLMDSKKHDNPLVKSQISGDMDMMVSMGAKERTEEEWAALFKEAGFSGYKIFPMLDFRSPIEVYP</sequence>